<evidence type="ECO:0000313" key="3">
    <source>
        <dbReference type="Proteomes" id="UP001596483"/>
    </source>
</evidence>
<sequence>MKELANHILKLEQELLDNSVRKDPARFGPLLDECFFEFGQSGRRFSKADCLADGTLGSVDLRISHFGLHPIGEGSVLAVYRTEDRETGKTANRSSIWKSDGICWKMIFHQGTPVPNE</sequence>
<reference evidence="3" key="1">
    <citation type="journal article" date="2019" name="Int. J. Syst. Evol. Microbiol.">
        <title>The Global Catalogue of Microorganisms (GCM) 10K type strain sequencing project: providing services to taxonomists for standard genome sequencing and annotation.</title>
        <authorList>
            <consortium name="The Broad Institute Genomics Platform"/>
            <consortium name="The Broad Institute Genome Sequencing Center for Infectious Disease"/>
            <person name="Wu L."/>
            <person name="Ma J."/>
        </authorList>
    </citation>
    <scope>NUCLEOTIDE SEQUENCE [LARGE SCALE GENOMIC DNA]</scope>
    <source>
        <strain evidence="3">JCM 4738</strain>
    </source>
</reference>
<organism evidence="2 3">
    <name type="scientific">Bhargavaea changchunensis</name>
    <dbReference type="NCBI Taxonomy" id="2134037"/>
    <lineage>
        <taxon>Bacteria</taxon>
        <taxon>Bacillati</taxon>
        <taxon>Bacillota</taxon>
        <taxon>Bacilli</taxon>
        <taxon>Bacillales</taxon>
        <taxon>Caryophanaceae</taxon>
        <taxon>Bhargavaea</taxon>
    </lineage>
</organism>
<name>A0ABW2NI04_9BACL</name>
<dbReference type="InterPro" id="IPR032710">
    <property type="entry name" value="NTF2-like_dom_sf"/>
</dbReference>
<accession>A0ABW2NI04</accession>
<protein>
    <submittedName>
        <fullName evidence="2">DUF4440 domain-containing protein</fullName>
    </submittedName>
</protein>
<proteinExistence type="predicted"/>
<feature type="domain" description="DUF4440" evidence="1">
    <location>
        <begin position="8"/>
        <end position="106"/>
    </location>
</feature>
<dbReference type="EMBL" id="JBHTCT010000031">
    <property type="protein sequence ID" value="MFC7365570.1"/>
    <property type="molecule type" value="Genomic_DNA"/>
</dbReference>
<evidence type="ECO:0000259" key="1">
    <source>
        <dbReference type="Pfam" id="PF14534"/>
    </source>
</evidence>
<dbReference type="Gene3D" id="3.10.450.50">
    <property type="match status" value="1"/>
</dbReference>
<evidence type="ECO:0000313" key="2">
    <source>
        <dbReference type="EMBL" id="MFC7365570.1"/>
    </source>
</evidence>
<dbReference type="Proteomes" id="UP001596483">
    <property type="component" value="Unassembled WGS sequence"/>
</dbReference>
<dbReference type="RefSeq" id="WP_157293310.1">
    <property type="nucleotide sequence ID" value="NZ_JBHTCT010000031.1"/>
</dbReference>
<keyword evidence="3" id="KW-1185">Reference proteome</keyword>
<comment type="caution">
    <text evidence="2">The sequence shown here is derived from an EMBL/GenBank/DDBJ whole genome shotgun (WGS) entry which is preliminary data.</text>
</comment>
<dbReference type="InterPro" id="IPR027843">
    <property type="entry name" value="DUF4440"/>
</dbReference>
<dbReference type="Pfam" id="PF14534">
    <property type="entry name" value="DUF4440"/>
    <property type="match status" value="1"/>
</dbReference>
<gene>
    <name evidence="2" type="ORF">ACFQQH_10635</name>
</gene>
<dbReference type="SUPFAM" id="SSF54427">
    <property type="entry name" value="NTF2-like"/>
    <property type="match status" value="1"/>
</dbReference>